<keyword evidence="2" id="KW-1185">Reference proteome</keyword>
<reference evidence="2" key="1">
    <citation type="journal article" date="2013" name="Genetics">
        <title>The draft genome and transcriptome of Panagrellus redivivus are shaped by the harsh demands of a free-living lifestyle.</title>
        <authorList>
            <person name="Srinivasan J."/>
            <person name="Dillman A.R."/>
            <person name="Macchietto M.G."/>
            <person name="Heikkinen L."/>
            <person name="Lakso M."/>
            <person name="Fracchia K.M."/>
            <person name="Antoshechkin I."/>
            <person name="Mortazavi A."/>
            <person name="Wong G."/>
            <person name="Sternberg P.W."/>
        </authorList>
    </citation>
    <scope>NUCLEOTIDE SEQUENCE [LARGE SCALE GENOMIC DNA]</scope>
    <source>
        <strain evidence="2">MT8872</strain>
    </source>
</reference>
<feature type="region of interest" description="Disordered" evidence="1">
    <location>
        <begin position="88"/>
        <end position="119"/>
    </location>
</feature>
<proteinExistence type="predicted"/>
<sequence length="197" mass="22317">MQFHPMLFSKPNLDRANIEEYDGCVWNGIMIPLICLWISKCMYKRPSRRGRYDVIEVEHGYTNEKTRNRTEDIIPTTSTEDYRTVVYGPVPCPPEARRNRNSMQGNKDGYTPVQTSQTSLTPEVLSVSAVHEPMTFTTFRDDGITSLPRSSASAIQTPISKKQHFNQGADVAPNVIEIQPGDDDDVSEVEVNDRHGR</sequence>
<organism evidence="2 3">
    <name type="scientific">Panagrellus redivivus</name>
    <name type="common">Microworm</name>
    <dbReference type="NCBI Taxonomy" id="6233"/>
    <lineage>
        <taxon>Eukaryota</taxon>
        <taxon>Metazoa</taxon>
        <taxon>Ecdysozoa</taxon>
        <taxon>Nematoda</taxon>
        <taxon>Chromadorea</taxon>
        <taxon>Rhabditida</taxon>
        <taxon>Tylenchina</taxon>
        <taxon>Panagrolaimomorpha</taxon>
        <taxon>Panagrolaimoidea</taxon>
        <taxon>Panagrolaimidae</taxon>
        <taxon>Panagrellus</taxon>
    </lineage>
</organism>
<reference evidence="3" key="2">
    <citation type="submission" date="2020-10" db="UniProtKB">
        <authorList>
            <consortium name="WormBaseParasite"/>
        </authorList>
    </citation>
    <scope>IDENTIFICATION</scope>
</reference>
<dbReference type="WBParaSite" id="Pan_g21707.t1">
    <property type="protein sequence ID" value="Pan_g21707.t1"/>
    <property type="gene ID" value="Pan_g21707"/>
</dbReference>
<evidence type="ECO:0000256" key="1">
    <source>
        <dbReference type="SAM" id="MobiDB-lite"/>
    </source>
</evidence>
<name>A0A7E4ZWL8_PANRE</name>
<evidence type="ECO:0000313" key="3">
    <source>
        <dbReference type="WBParaSite" id="Pan_g21707.t1"/>
    </source>
</evidence>
<dbReference type="AlphaFoldDB" id="A0A7E4ZWL8"/>
<protein>
    <submittedName>
        <fullName evidence="3">Transmembrane protein</fullName>
    </submittedName>
</protein>
<feature type="compositionally biased region" description="Acidic residues" evidence="1">
    <location>
        <begin position="180"/>
        <end position="190"/>
    </location>
</feature>
<evidence type="ECO:0000313" key="2">
    <source>
        <dbReference type="Proteomes" id="UP000492821"/>
    </source>
</evidence>
<dbReference type="Proteomes" id="UP000492821">
    <property type="component" value="Unassembled WGS sequence"/>
</dbReference>
<accession>A0A7E4ZWL8</accession>
<feature type="region of interest" description="Disordered" evidence="1">
    <location>
        <begin position="177"/>
        <end position="197"/>
    </location>
</feature>